<dbReference type="Gene3D" id="2.60.40.1710">
    <property type="entry name" value="Subtilisin-like superfamily"/>
    <property type="match status" value="1"/>
</dbReference>
<dbReference type="CDD" id="cd07489">
    <property type="entry name" value="Peptidases_S8_5"/>
    <property type="match status" value="1"/>
</dbReference>
<keyword evidence="7 9" id="KW-0720">Serine protease</keyword>
<proteinExistence type="inferred from homology"/>
<dbReference type="SUPFAM" id="SSF52743">
    <property type="entry name" value="Subtilisin-like"/>
    <property type="match status" value="1"/>
</dbReference>
<evidence type="ECO:0000256" key="6">
    <source>
        <dbReference type="ARBA" id="ARBA00022801"/>
    </source>
</evidence>
<evidence type="ECO:0000256" key="3">
    <source>
        <dbReference type="ARBA" id="ARBA00022525"/>
    </source>
</evidence>
<dbReference type="Pfam" id="PF06280">
    <property type="entry name" value="fn3_5"/>
    <property type="match status" value="1"/>
</dbReference>
<evidence type="ECO:0000256" key="10">
    <source>
        <dbReference type="RuleBase" id="RU003355"/>
    </source>
</evidence>
<dbReference type="PROSITE" id="PS00137">
    <property type="entry name" value="SUBTILASE_HIS"/>
    <property type="match status" value="1"/>
</dbReference>
<dbReference type="PROSITE" id="PS00136">
    <property type="entry name" value="SUBTILASE_ASP"/>
    <property type="match status" value="1"/>
</dbReference>
<dbReference type="InterPro" id="IPR050131">
    <property type="entry name" value="Peptidase_S8_subtilisin-like"/>
</dbReference>
<evidence type="ECO:0000256" key="4">
    <source>
        <dbReference type="ARBA" id="ARBA00022670"/>
    </source>
</evidence>
<name>A0A168CS19_CORDF</name>
<feature type="active site" description="Charge relay system" evidence="8 9">
    <location>
        <position position="544"/>
    </location>
</feature>
<feature type="domain" description="Peptidase S8/S53" evidence="12">
    <location>
        <begin position="160"/>
        <end position="581"/>
    </location>
</feature>
<keyword evidence="16" id="KW-1185">Reference proteome</keyword>
<evidence type="ECO:0000313" key="15">
    <source>
        <dbReference type="EMBL" id="OAA71720.1"/>
    </source>
</evidence>
<accession>A0A168CS19</accession>
<dbReference type="InterPro" id="IPR023828">
    <property type="entry name" value="Peptidase_S8_Ser-AS"/>
</dbReference>
<dbReference type="PRINTS" id="PR00723">
    <property type="entry name" value="SUBTILISIN"/>
</dbReference>
<dbReference type="InterPro" id="IPR022398">
    <property type="entry name" value="Peptidase_S8_His-AS"/>
</dbReference>
<dbReference type="AlphaFoldDB" id="A0A168CS19"/>
<feature type="chain" id="PRO_5007896062" evidence="11">
    <location>
        <begin position="21"/>
        <end position="890"/>
    </location>
</feature>
<evidence type="ECO:0000313" key="16">
    <source>
        <dbReference type="Proteomes" id="UP000076881"/>
    </source>
</evidence>
<evidence type="ECO:0000259" key="14">
    <source>
        <dbReference type="Pfam" id="PF06280"/>
    </source>
</evidence>
<dbReference type="Pfam" id="PF02225">
    <property type="entry name" value="PA"/>
    <property type="match status" value="1"/>
</dbReference>
<comment type="similarity">
    <text evidence="1 9 10">Belongs to the peptidase S8 family.</text>
</comment>
<keyword evidence="3" id="KW-0964">Secreted</keyword>
<dbReference type="PROSITE" id="PS51892">
    <property type="entry name" value="SUBTILASE"/>
    <property type="match status" value="1"/>
</dbReference>
<dbReference type="CDD" id="cd02124">
    <property type="entry name" value="PA_PoS1_like"/>
    <property type="match status" value="1"/>
</dbReference>
<evidence type="ECO:0000256" key="7">
    <source>
        <dbReference type="ARBA" id="ARBA00022825"/>
    </source>
</evidence>
<dbReference type="InterPro" id="IPR036852">
    <property type="entry name" value="Peptidase_S8/S53_dom_sf"/>
</dbReference>
<keyword evidence="4 9" id="KW-0645">Protease</keyword>
<evidence type="ECO:0000259" key="13">
    <source>
        <dbReference type="Pfam" id="PF02225"/>
    </source>
</evidence>
<comment type="caution">
    <text evidence="15">The sequence shown here is derived from an EMBL/GenBank/DDBJ whole genome shotgun (WGS) entry which is preliminary data.</text>
</comment>
<organism evidence="15 16">
    <name type="scientific">Akanthomyces lecanii RCEF 1005</name>
    <dbReference type="NCBI Taxonomy" id="1081108"/>
    <lineage>
        <taxon>Eukaryota</taxon>
        <taxon>Fungi</taxon>
        <taxon>Dikarya</taxon>
        <taxon>Ascomycota</taxon>
        <taxon>Pezizomycotina</taxon>
        <taxon>Sordariomycetes</taxon>
        <taxon>Hypocreomycetidae</taxon>
        <taxon>Hypocreales</taxon>
        <taxon>Cordycipitaceae</taxon>
        <taxon>Akanthomyces</taxon>
        <taxon>Cordyceps confragosa</taxon>
    </lineage>
</organism>
<dbReference type="InterPro" id="IPR023827">
    <property type="entry name" value="Peptidase_S8_Asp-AS"/>
</dbReference>
<dbReference type="GO" id="GO:0004252">
    <property type="term" value="F:serine-type endopeptidase activity"/>
    <property type="evidence" value="ECO:0007669"/>
    <property type="project" value="UniProtKB-UniRule"/>
</dbReference>
<keyword evidence="5 11" id="KW-0732">Signal</keyword>
<dbReference type="PANTHER" id="PTHR43806">
    <property type="entry name" value="PEPTIDASE S8"/>
    <property type="match status" value="1"/>
</dbReference>
<evidence type="ECO:0000256" key="11">
    <source>
        <dbReference type="SAM" id="SignalP"/>
    </source>
</evidence>
<feature type="active site" description="Charge relay system" evidence="8 9">
    <location>
        <position position="220"/>
    </location>
</feature>
<dbReference type="InterPro" id="IPR046450">
    <property type="entry name" value="PA_dom_sf"/>
</dbReference>
<keyword evidence="6 9" id="KW-0378">Hydrolase</keyword>
<evidence type="ECO:0000256" key="5">
    <source>
        <dbReference type="ARBA" id="ARBA00022729"/>
    </source>
</evidence>
<evidence type="ECO:0000259" key="12">
    <source>
        <dbReference type="Pfam" id="PF00082"/>
    </source>
</evidence>
<dbReference type="EMBL" id="AZHF01000008">
    <property type="protein sequence ID" value="OAA71720.1"/>
    <property type="molecule type" value="Genomic_DNA"/>
</dbReference>
<feature type="active site" description="Charge relay system" evidence="8 9">
    <location>
        <position position="169"/>
    </location>
</feature>
<dbReference type="PROSITE" id="PS00138">
    <property type="entry name" value="SUBTILASE_SER"/>
    <property type="match status" value="1"/>
</dbReference>
<evidence type="ECO:0000256" key="2">
    <source>
        <dbReference type="ARBA" id="ARBA00022512"/>
    </source>
</evidence>
<dbReference type="Pfam" id="PF00082">
    <property type="entry name" value="Peptidase_S8"/>
    <property type="match status" value="1"/>
</dbReference>
<dbReference type="InterPro" id="IPR003137">
    <property type="entry name" value="PA_domain"/>
</dbReference>
<dbReference type="Gene3D" id="3.50.30.30">
    <property type="match status" value="1"/>
</dbReference>
<dbReference type="InterPro" id="IPR034187">
    <property type="entry name" value="Peptidases_S8_5"/>
</dbReference>
<evidence type="ECO:0000256" key="1">
    <source>
        <dbReference type="ARBA" id="ARBA00011073"/>
    </source>
</evidence>
<dbReference type="PANTHER" id="PTHR43806:SF66">
    <property type="entry name" value="SERIN ENDOPEPTIDASE"/>
    <property type="match status" value="1"/>
</dbReference>
<reference evidence="15 16" key="1">
    <citation type="journal article" date="2016" name="Genome Biol. Evol.">
        <title>Divergent and convergent evolution of fungal pathogenicity.</title>
        <authorList>
            <person name="Shang Y."/>
            <person name="Xiao G."/>
            <person name="Zheng P."/>
            <person name="Cen K."/>
            <person name="Zhan S."/>
            <person name="Wang C."/>
        </authorList>
    </citation>
    <scope>NUCLEOTIDE SEQUENCE [LARGE SCALE GENOMIC DNA]</scope>
    <source>
        <strain evidence="15 16">RCEF 1005</strain>
    </source>
</reference>
<dbReference type="InterPro" id="IPR015500">
    <property type="entry name" value="Peptidase_S8_subtilisin-rel"/>
</dbReference>
<dbReference type="SUPFAM" id="SSF52025">
    <property type="entry name" value="PA domain"/>
    <property type="match status" value="1"/>
</dbReference>
<dbReference type="Gene3D" id="3.40.50.200">
    <property type="entry name" value="Peptidase S8/S53 domain"/>
    <property type="match status" value="1"/>
</dbReference>
<feature type="domain" description="PA" evidence="13">
    <location>
        <begin position="388"/>
        <end position="463"/>
    </location>
</feature>
<protein>
    <submittedName>
        <fullName evidence="15">Peptidase S8, subtilisin-related protein</fullName>
    </submittedName>
</protein>
<dbReference type="OrthoDB" id="10256524at2759"/>
<dbReference type="InterPro" id="IPR010435">
    <property type="entry name" value="C5a/SBT2-like_Fn3"/>
</dbReference>
<dbReference type="STRING" id="1081108.A0A168CS19"/>
<dbReference type="Proteomes" id="UP000076881">
    <property type="component" value="Unassembled WGS sequence"/>
</dbReference>
<gene>
    <name evidence="15" type="ORF">LEL_08955</name>
</gene>
<dbReference type="GO" id="GO:0006508">
    <property type="term" value="P:proteolysis"/>
    <property type="evidence" value="ECO:0007669"/>
    <property type="project" value="UniProtKB-KW"/>
</dbReference>
<keyword evidence="2" id="KW-0134">Cell wall</keyword>
<sequence>MVRTSSLLTLLATAATAVVGQDTDSDPNKAQPAIPGAFIIEFQDGHNNKAALDAVQQDATVRVDLNFELFQGVSIQLNDVNTADEKAEKLAALPAVKNIWPVKLVPRPNPNVEWVATEGLQALADKGDSGTISARDGAEPISSAQRMGQIDKMRAKGYKGRGIKVAVVDTGIDYKHPALGRCFGEGCLVGYGYDLVGDHYGSDGDYHPVPDNDPMDCGGHGSHVAGIIAAQPNEYNFTGTAPDVTLGAYKVFGCSGSTGTDVLISSFNKAYQAGSDIITASIGGPSGWVDEPWAQTIARIVARGVPCTIAAGNEGTDGLFFPSSGSTGKGAVAISSFDNTDTPVLANVNYYAVDGGDKKQLLTTSSAKDAWDGVTLDVWAGSYDTTKPDDGCKAYPADTPDLSDKIVLIHRGTCAFADKVNFATAKGAKYVLIYNNQPDPLSMLVDGTPLALGISLISSEDGATIIGLLKDGKKVTVSMNSSAKSGKSLSIKKNTVTGGALSSFTTWGPSWELFVKPDVGAPGGNILSTYPTAKGSWAVLSGTSMATPFVAASVALLLEVRGKKLSPATITNLLSANANPQLFNDNTKFLDKLAPVPQQGAGLIQVYDSAFATTLLEPSNLAFNDTANFVKQLTFKVSNTGKESVTYDLGQVSAYTMYALGASGSHVQPFPNEAVDSYAKLSFSKDKLTIPAGGSESVDVSATPPEGADAKRLPVWSGFVTINGTDGTSLSMPYQGVSGSMKDHVVVDPNASWISWSDDKDLKALPVNQTFTLPAPGKTTPQTRLPQFVINMSLGSKNITAHLQPMTTCPPKGTFEYKGYKTIGQPFDFPMLFSSRGAVTDPWDGQLDNGDYAPPGKYRIVVRALRVFGDPNNDKDWDTTIGTRFVIKYD</sequence>
<evidence type="ECO:0000256" key="9">
    <source>
        <dbReference type="PROSITE-ProRule" id="PRU01240"/>
    </source>
</evidence>
<evidence type="ECO:0000256" key="8">
    <source>
        <dbReference type="PIRSR" id="PIRSR615500-1"/>
    </source>
</evidence>
<dbReference type="GO" id="GO:0016020">
    <property type="term" value="C:membrane"/>
    <property type="evidence" value="ECO:0007669"/>
    <property type="project" value="InterPro"/>
</dbReference>
<feature type="signal peptide" evidence="11">
    <location>
        <begin position="1"/>
        <end position="20"/>
    </location>
</feature>
<feature type="domain" description="C5a peptidase/Subtilisin-like protease SBT2-like Fn3-like" evidence="14">
    <location>
        <begin position="622"/>
        <end position="734"/>
    </location>
</feature>
<dbReference type="InterPro" id="IPR000209">
    <property type="entry name" value="Peptidase_S8/S53_dom"/>
</dbReference>